<evidence type="ECO:0000256" key="5">
    <source>
        <dbReference type="ARBA" id="ARBA00022801"/>
    </source>
</evidence>
<dbReference type="EMBL" id="JAEMHM010000004">
    <property type="protein sequence ID" value="MBJ6724260.1"/>
    <property type="molecule type" value="Genomic_DNA"/>
</dbReference>
<dbReference type="InterPro" id="IPR014263">
    <property type="entry name" value="Methanolan_biosynth_EpsI"/>
</dbReference>
<evidence type="ECO:0000256" key="8">
    <source>
        <dbReference type="SAM" id="Phobius"/>
    </source>
</evidence>
<organism evidence="10 11">
    <name type="scientific">Geomesophilobacter sediminis</name>
    <dbReference type="NCBI Taxonomy" id="2798584"/>
    <lineage>
        <taxon>Bacteria</taxon>
        <taxon>Pseudomonadati</taxon>
        <taxon>Thermodesulfobacteriota</taxon>
        <taxon>Desulfuromonadia</taxon>
        <taxon>Geobacterales</taxon>
        <taxon>Geobacteraceae</taxon>
        <taxon>Geomesophilobacter</taxon>
    </lineage>
</organism>
<dbReference type="InterPro" id="IPR013426">
    <property type="entry name" value="EpsH-like"/>
</dbReference>
<evidence type="ECO:0000313" key="10">
    <source>
        <dbReference type="EMBL" id="MBJ6724260.1"/>
    </source>
</evidence>
<feature type="transmembrane region" description="Helical" evidence="8">
    <location>
        <begin position="190"/>
        <end position="206"/>
    </location>
</feature>
<dbReference type="InterPro" id="IPR026392">
    <property type="entry name" value="Exo/Archaeosortase_dom"/>
</dbReference>
<accession>A0A8J7JII7</accession>
<dbReference type="GO" id="GO:0006508">
    <property type="term" value="P:proteolysis"/>
    <property type="evidence" value="ECO:0007669"/>
    <property type="project" value="UniProtKB-KW"/>
</dbReference>
<dbReference type="AlphaFoldDB" id="A0A8J7JII7"/>
<dbReference type="Proteomes" id="UP000636888">
    <property type="component" value="Unassembled WGS sequence"/>
</dbReference>
<dbReference type="NCBIfam" id="TIGR02602">
    <property type="entry name" value="8TM_EpsH"/>
    <property type="match status" value="1"/>
</dbReference>
<feature type="transmembrane region" description="Helical" evidence="8">
    <location>
        <begin position="251"/>
        <end position="271"/>
    </location>
</feature>
<feature type="transmembrane region" description="Helical" evidence="8">
    <location>
        <begin position="43"/>
        <end position="59"/>
    </location>
</feature>
<comment type="caution">
    <text evidence="10">The sequence shown here is derived from an EMBL/GenBank/DDBJ whole genome shotgun (WGS) entry which is preliminary data.</text>
</comment>
<keyword evidence="3" id="KW-0645">Protease</keyword>
<dbReference type="InterPro" id="IPR019127">
    <property type="entry name" value="Exosortase"/>
</dbReference>
<keyword evidence="5" id="KW-0378">Hydrolase</keyword>
<dbReference type="Pfam" id="PF09721">
    <property type="entry name" value="Exosortase_EpsH"/>
    <property type="match status" value="1"/>
</dbReference>
<evidence type="ECO:0000256" key="6">
    <source>
        <dbReference type="ARBA" id="ARBA00022989"/>
    </source>
</evidence>
<keyword evidence="2" id="KW-1003">Cell membrane</keyword>
<protein>
    <submittedName>
        <fullName evidence="10">EpsI family protein</fullName>
    </submittedName>
</protein>
<feature type="transmembrane region" description="Helical" evidence="8">
    <location>
        <begin position="123"/>
        <end position="139"/>
    </location>
</feature>
<evidence type="ECO:0000313" key="11">
    <source>
        <dbReference type="Proteomes" id="UP000636888"/>
    </source>
</evidence>
<keyword evidence="6 8" id="KW-1133">Transmembrane helix</keyword>
<evidence type="ECO:0000259" key="9">
    <source>
        <dbReference type="Pfam" id="PF11984"/>
    </source>
</evidence>
<dbReference type="NCBIfam" id="TIGR04178">
    <property type="entry name" value="exo_archaeo"/>
    <property type="match status" value="1"/>
</dbReference>
<sequence length="521" mass="55949">MNLAVRPLPVPLPAAAAFLTLLFLVAYWPPLKGLAHVWQSNPEYSYGPLIPAISLYLLWKRREGLQAIESAPSWRVLPALGAALLLSLYGVLGSSGNIALPLIPVLLLLFAAFCFGIPLARRLIFPLGFTVFMIPIPAVLERTLGMYLKSVSTSLGESMVRACGLPVFVSGNLIDLGVIQLQVVDACNGLGYLFPLIALGVLYAGVFERTPWKRGCLVAATLPIAVAVNGLRLGVTGLLAHRFGRAAAEGFFHDFTGWVLFVVAFALLAAVGRLLALFPSSAVGAAAAAPPLEPTAAPAGNPPAAPFAVGVLLLVVTAAFTLRTQALPPVQLKGGLASFPTEIGAWRGAALPSDAETVAASGAQDAYNGEYRDPAGRVVFLYLGYRGSAFLENENFFHSPTVCLPSGGYRVVTERQREIAGDPVWGRLRLTEMVIEGEGATMVVYFWFHTKSRVTGNKSVNRFHLTLHALARDNTYDLFVRPVAVVAPGESVADAEARLDRFVRELSRTERRFLAERTAFL</sequence>
<feature type="domain" description="Methanolan biosynthesis EpsI" evidence="9">
    <location>
        <begin position="309"/>
        <end position="507"/>
    </location>
</feature>
<dbReference type="GO" id="GO:0005886">
    <property type="term" value="C:plasma membrane"/>
    <property type="evidence" value="ECO:0007669"/>
    <property type="project" value="UniProtKB-SubCell"/>
</dbReference>
<comment type="subcellular location">
    <subcellularLocation>
        <location evidence="1">Cell membrane</location>
        <topology evidence="1">Multi-pass membrane protein</topology>
    </subcellularLocation>
</comment>
<name>A0A8J7JII7_9BACT</name>
<evidence type="ECO:0000256" key="4">
    <source>
        <dbReference type="ARBA" id="ARBA00022692"/>
    </source>
</evidence>
<reference evidence="10" key="1">
    <citation type="submission" date="2020-12" db="EMBL/GenBank/DDBJ databases">
        <title>Geomonas sp. Red875, isolated from river sediment.</title>
        <authorList>
            <person name="Xu Z."/>
            <person name="Zhang Z."/>
            <person name="Masuda Y."/>
            <person name="Itoh H."/>
            <person name="Senoo K."/>
        </authorList>
    </citation>
    <scope>NUCLEOTIDE SEQUENCE</scope>
    <source>
        <strain evidence="10">Red875</strain>
    </source>
</reference>
<evidence type="ECO:0000256" key="1">
    <source>
        <dbReference type="ARBA" id="ARBA00004651"/>
    </source>
</evidence>
<evidence type="ECO:0000256" key="2">
    <source>
        <dbReference type="ARBA" id="ARBA00022475"/>
    </source>
</evidence>
<keyword evidence="7 8" id="KW-0472">Membrane</keyword>
<feature type="transmembrane region" description="Helical" evidence="8">
    <location>
        <begin position="12"/>
        <end position="31"/>
    </location>
</feature>
<keyword evidence="11" id="KW-1185">Reference proteome</keyword>
<dbReference type="RefSeq" id="WP_199383096.1">
    <property type="nucleotide sequence ID" value="NZ_JAEMHM010000004.1"/>
</dbReference>
<evidence type="ECO:0000256" key="3">
    <source>
        <dbReference type="ARBA" id="ARBA00022670"/>
    </source>
</evidence>
<dbReference type="Pfam" id="PF11984">
    <property type="entry name" value="DUF3485"/>
    <property type="match status" value="1"/>
</dbReference>
<feature type="transmembrane region" description="Helical" evidence="8">
    <location>
        <begin position="304"/>
        <end position="322"/>
    </location>
</feature>
<dbReference type="NCBIfam" id="TIGR02914">
    <property type="entry name" value="EpsI_fam"/>
    <property type="match status" value="1"/>
</dbReference>
<gene>
    <name evidence="10" type="ORF">JFN93_06045</name>
</gene>
<proteinExistence type="predicted"/>
<feature type="transmembrane region" description="Helical" evidence="8">
    <location>
        <begin position="98"/>
        <end position="116"/>
    </location>
</feature>
<keyword evidence="4 8" id="KW-0812">Transmembrane</keyword>
<feature type="transmembrane region" description="Helical" evidence="8">
    <location>
        <begin position="71"/>
        <end position="92"/>
    </location>
</feature>
<evidence type="ECO:0000256" key="7">
    <source>
        <dbReference type="ARBA" id="ARBA00023136"/>
    </source>
</evidence>
<dbReference type="GO" id="GO:0008233">
    <property type="term" value="F:peptidase activity"/>
    <property type="evidence" value="ECO:0007669"/>
    <property type="project" value="UniProtKB-KW"/>
</dbReference>
<feature type="transmembrane region" description="Helical" evidence="8">
    <location>
        <begin position="218"/>
        <end position="239"/>
    </location>
</feature>